<dbReference type="GO" id="GO:0005829">
    <property type="term" value="C:cytosol"/>
    <property type="evidence" value="ECO:0007669"/>
    <property type="project" value="TreeGrafter"/>
</dbReference>
<dbReference type="Gene3D" id="3.40.50.300">
    <property type="entry name" value="P-loop containing nucleotide triphosphate hydrolases"/>
    <property type="match status" value="2"/>
</dbReference>
<keyword evidence="4 9" id="KW-0067">ATP-binding</keyword>
<dbReference type="InterPro" id="IPR027417">
    <property type="entry name" value="P-loop_NTPase"/>
</dbReference>
<dbReference type="Pfam" id="PF13245">
    <property type="entry name" value="AAA_19"/>
    <property type="match status" value="1"/>
</dbReference>
<dbReference type="PROSITE" id="PS51198">
    <property type="entry name" value="UVRD_HELICASE_ATP_BIND"/>
    <property type="match status" value="1"/>
</dbReference>
<dbReference type="OrthoDB" id="9810135at2"/>
<dbReference type="GO" id="GO:0043138">
    <property type="term" value="F:3'-5' DNA helicase activity"/>
    <property type="evidence" value="ECO:0007669"/>
    <property type="project" value="UniProtKB-EC"/>
</dbReference>
<keyword evidence="2 9" id="KW-0378">Hydrolase</keyword>
<dbReference type="GO" id="GO:0005524">
    <property type="term" value="F:ATP binding"/>
    <property type="evidence" value="ECO:0007669"/>
    <property type="project" value="UniProtKB-UniRule"/>
</dbReference>
<dbReference type="Pfam" id="PF13361">
    <property type="entry name" value="UvrD_C"/>
    <property type="match status" value="1"/>
</dbReference>
<sequence length="568" mass="62189">MELDDQRRSILSEAGHLLIEGGPGCGKTSIALVKASRALPALELEQKVLFLSFSRAAVRQVLDRAGGVLTHAQSERVEVRTFHSFFLEILRTHGRSLSGRSIQFISPAQELQLRAVHTGSDWAAEKLRLATREGLYVFDLLASGVADLFARSRATRSLYSDTYPIVIVDEFQDTNEDQWRVIEALAVESTVILLADPDQRIFDHIEGVVPERIPRAIAALSPIRFDLSAENFRSPIGGILDYANAVLRNRPIDEHSIPGVKHFNYASHIPVEYAAHAVTVSLRKELVDAGISAGTVAVLASTNGIVNRISDKILFAVPTSNGVLPPIPHDLQWDAALSAAAGVAVASLLEWPRLDRLPAICLTLSHMAGFYRAKYANGVLGAKGAAETLDRSVDALQRGARPAAKSAKILSAVYDNGYRLRGSPVIDWMKVRSLFSGSQELNEVGKAARFIKVGRASDSMAWALGDSWNGEDAYSLASSTVRSVLEEEVLQGRVEPPAPVTLMSMHKSKGREFDGVVMVEDRYQGVWLPERATPEKMSESRRLLRVAITRARHRVFIVRPSDAVGLID</sequence>
<reference evidence="12" key="1">
    <citation type="submission" date="2016-10" db="EMBL/GenBank/DDBJ databases">
        <authorList>
            <person name="Varghese N."/>
            <person name="Submissions S."/>
        </authorList>
    </citation>
    <scope>NUCLEOTIDE SEQUENCE [LARGE SCALE GENOMIC DNA]</scope>
    <source>
        <strain evidence="12">DSM 46838</strain>
    </source>
</reference>
<evidence type="ECO:0000256" key="7">
    <source>
        <dbReference type="ARBA" id="ARBA00034808"/>
    </source>
</evidence>
<evidence type="ECO:0000256" key="1">
    <source>
        <dbReference type="ARBA" id="ARBA00022741"/>
    </source>
</evidence>
<feature type="binding site" evidence="9">
    <location>
        <begin position="21"/>
        <end position="28"/>
    </location>
    <ligand>
        <name>ATP</name>
        <dbReference type="ChEBI" id="CHEBI:30616"/>
    </ligand>
</feature>
<organism evidence="11 12">
    <name type="scientific">Blastococcus tunisiensis</name>
    <dbReference type="NCBI Taxonomy" id="1798228"/>
    <lineage>
        <taxon>Bacteria</taxon>
        <taxon>Bacillati</taxon>
        <taxon>Actinomycetota</taxon>
        <taxon>Actinomycetes</taxon>
        <taxon>Geodermatophilales</taxon>
        <taxon>Geodermatophilaceae</taxon>
        <taxon>Blastococcus</taxon>
    </lineage>
</organism>
<dbReference type="GO" id="GO:0000725">
    <property type="term" value="P:recombinational repair"/>
    <property type="evidence" value="ECO:0007669"/>
    <property type="project" value="TreeGrafter"/>
</dbReference>
<evidence type="ECO:0000256" key="8">
    <source>
        <dbReference type="ARBA" id="ARBA00048988"/>
    </source>
</evidence>
<keyword evidence="1 9" id="KW-0547">Nucleotide-binding</keyword>
<evidence type="ECO:0000256" key="4">
    <source>
        <dbReference type="ARBA" id="ARBA00022840"/>
    </source>
</evidence>
<evidence type="ECO:0000313" key="12">
    <source>
        <dbReference type="Proteomes" id="UP000198589"/>
    </source>
</evidence>
<dbReference type="InterPro" id="IPR014017">
    <property type="entry name" value="DNA_helicase_UvrD-like_C"/>
</dbReference>
<evidence type="ECO:0000313" key="11">
    <source>
        <dbReference type="EMBL" id="SFF34990.1"/>
    </source>
</evidence>
<feature type="domain" description="UvrD-like helicase ATP-binding" evidence="10">
    <location>
        <begin position="1"/>
        <end position="235"/>
    </location>
</feature>
<dbReference type="PANTHER" id="PTHR11070:SF3">
    <property type="entry name" value="DNA 3'-5' HELICASE"/>
    <property type="match status" value="1"/>
</dbReference>
<evidence type="ECO:0000256" key="2">
    <source>
        <dbReference type="ARBA" id="ARBA00022801"/>
    </source>
</evidence>
<dbReference type="AlphaFoldDB" id="A0A1I2I047"/>
<gene>
    <name evidence="11" type="ORF">SAMN05216574_11212</name>
</gene>
<comment type="catalytic activity">
    <reaction evidence="6">
        <text>Couples ATP hydrolysis with the unwinding of duplex DNA by translocating in the 3'-5' direction.</text>
        <dbReference type="EC" id="5.6.2.4"/>
    </reaction>
</comment>
<name>A0A1I2I047_9ACTN</name>
<comment type="catalytic activity">
    <reaction evidence="8">
        <text>ATP + H2O = ADP + phosphate + H(+)</text>
        <dbReference type="Rhea" id="RHEA:13065"/>
        <dbReference type="ChEBI" id="CHEBI:15377"/>
        <dbReference type="ChEBI" id="CHEBI:15378"/>
        <dbReference type="ChEBI" id="CHEBI:30616"/>
        <dbReference type="ChEBI" id="CHEBI:43474"/>
        <dbReference type="ChEBI" id="CHEBI:456216"/>
        <dbReference type="EC" id="5.6.2.4"/>
    </reaction>
</comment>
<evidence type="ECO:0000256" key="3">
    <source>
        <dbReference type="ARBA" id="ARBA00022806"/>
    </source>
</evidence>
<accession>A0A1I2I047</accession>
<keyword evidence="5" id="KW-0413">Isomerase</keyword>
<evidence type="ECO:0000256" key="5">
    <source>
        <dbReference type="ARBA" id="ARBA00023235"/>
    </source>
</evidence>
<dbReference type="GO" id="GO:0003677">
    <property type="term" value="F:DNA binding"/>
    <property type="evidence" value="ECO:0007669"/>
    <property type="project" value="InterPro"/>
</dbReference>
<dbReference type="STRING" id="1798228.SAMN05216574_11212"/>
<evidence type="ECO:0000256" key="6">
    <source>
        <dbReference type="ARBA" id="ARBA00034617"/>
    </source>
</evidence>
<dbReference type="InterPro" id="IPR014016">
    <property type="entry name" value="UvrD-like_ATP-bd"/>
</dbReference>
<dbReference type="RefSeq" id="WP_092200558.1">
    <property type="nucleotide sequence ID" value="NZ_FOND01000012.1"/>
</dbReference>
<dbReference type="EMBL" id="FOND01000012">
    <property type="protein sequence ID" value="SFF34990.1"/>
    <property type="molecule type" value="Genomic_DNA"/>
</dbReference>
<protein>
    <recommendedName>
        <fullName evidence="7">DNA 3'-5' helicase</fullName>
        <ecNumber evidence="7">5.6.2.4</ecNumber>
    </recommendedName>
</protein>
<dbReference type="Proteomes" id="UP000198589">
    <property type="component" value="Unassembled WGS sequence"/>
</dbReference>
<proteinExistence type="predicted"/>
<keyword evidence="12" id="KW-1185">Reference proteome</keyword>
<dbReference type="EC" id="5.6.2.4" evidence="7"/>
<dbReference type="InterPro" id="IPR000212">
    <property type="entry name" value="DNA_helicase_UvrD/REP"/>
</dbReference>
<dbReference type="PANTHER" id="PTHR11070">
    <property type="entry name" value="UVRD / RECB / PCRA DNA HELICASE FAMILY MEMBER"/>
    <property type="match status" value="1"/>
</dbReference>
<dbReference type="GO" id="GO:0016887">
    <property type="term" value="F:ATP hydrolysis activity"/>
    <property type="evidence" value="ECO:0007669"/>
    <property type="project" value="RHEA"/>
</dbReference>
<evidence type="ECO:0000259" key="10">
    <source>
        <dbReference type="PROSITE" id="PS51198"/>
    </source>
</evidence>
<dbReference type="SUPFAM" id="SSF52540">
    <property type="entry name" value="P-loop containing nucleoside triphosphate hydrolases"/>
    <property type="match status" value="1"/>
</dbReference>
<evidence type="ECO:0000256" key="9">
    <source>
        <dbReference type="PROSITE-ProRule" id="PRU00560"/>
    </source>
</evidence>
<keyword evidence="3 9" id="KW-0347">Helicase</keyword>